<dbReference type="AlphaFoldDB" id="A0A7G1P7A3"/>
<evidence type="ECO:0000313" key="3">
    <source>
        <dbReference type="Proteomes" id="UP000516444"/>
    </source>
</evidence>
<organism evidence="2 3">
    <name type="scientific">Streptomyces aurantiacus</name>
    <dbReference type="NCBI Taxonomy" id="47760"/>
    <lineage>
        <taxon>Bacteria</taxon>
        <taxon>Bacillati</taxon>
        <taxon>Actinomycetota</taxon>
        <taxon>Actinomycetes</taxon>
        <taxon>Kitasatosporales</taxon>
        <taxon>Streptomycetaceae</taxon>
        <taxon>Streptomyces</taxon>
        <taxon>Streptomyces aurantiacus group</taxon>
    </lineage>
</organism>
<feature type="compositionally biased region" description="Acidic residues" evidence="1">
    <location>
        <begin position="1"/>
        <end position="14"/>
    </location>
</feature>
<reference evidence="2 3" key="1">
    <citation type="journal article" date="2014" name="Int. J. Syst. Evol. Microbiol.">
        <title>Complete genome sequence of Corynebacterium casei LMG S-19264T (=DSM 44701T), isolated from a smear-ripened cheese.</title>
        <authorList>
            <consortium name="US DOE Joint Genome Institute (JGI-PGF)"/>
            <person name="Walter F."/>
            <person name="Albersmeier A."/>
            <person name="Kalinowski J."/>
            <person name="Ruckert C."/>
        </authorList>
    </citation>
    <scope>NUCLEOTIDE SEQUENCE [LARGE SCALE GENOMIC DNA]</scope>
    <source>
        <strain evidence="2 3">JCM 4677</strain>
    </source>
</reference>
<keyword evidence="3" id="KW-1185">Reference proteome</keyword>
<dbReference type="PANTHER" id="PTHR47691">
    <property type="entry name" value="REGULATOR-RELATED"/>
    <property type="match status" value="1"/>
</dbReference>
<evidence type="ECO:0000256" key="1">
    <source>
        <dbReference type="SAM" id="MobiDB-lite"/>
    </source>
</evidence>
<dbReference type="EMBL" id="AP023440">
    <property type="protein sequence ID" value="BCL29754.1"/>
    <property type="molecule type" value="Genomic_DNA"/>
</dbReference>
<protein>
    <recommendedName>
        <fullName evidence="4">Tetratricopeptide repeat protein</fullName>
    </recommendedName>
</protein>
<evidence type="ECO:0000313" key="2">
    <source>
        <dbReference type="EMBL" id="BCL29754.1"/>
    </source>
</evidence>
<evidence type="ECO:0008006" key="4">
    <source>
        <dbReference type="Google" id="ProtNLM"/>
    </source>
</evidence>
<dbReference type="PANTHER" id="PTHR47691:SF3">
    <property type="entry name" value="HTH-TYPE TRANSCRIPTIONAL REGULATOR RV0890C-RELATED"/>
    <property type="match status" value="1"/>
</dbReference>
<dbReference type="Gene3D" id="1.25.40.10">
    <property type="entry name" value="Tetratricopeptide repeat domain"/>
    <property type="match status" value="1"/>
</dbReference>
<accession>A0A7G1P7A3</accession>
<name>A0A7G1P7A3_9ACTN</name>
<gene>
    <name evidence="2" type="ORF">GCM10017557_46130</name>
</gene>
<dbReference type="Proteomes" id="UP000516444">
    <property type="component" value="Chromosome"/>
</dbReference>
<dbReference type="RefSeq" id="WP_246596482.1">
    <property type="nucleotide sequence ID" value="NZ_AP023440.1"/>
</dbReference>
<dbReference type="InterPro" id="IPR011990">
    <property type="entry name" value="TPR-like_helical_dom_sf"/>
</dbReference>
<proteinExistence type="predicted"/>
<feature type="region of interest" description="Disordered" evidence="1">
    <location>
        <begin position="1"/>
        <end position="22"/>
    </location>
</feature>
<dbReference type="SUPFAM" id="SSF48452">
    <property type="entry name" value="TPR-like"/>
    <property type="match status" value="1"/>
</dbReference>
<sequence>MPEDETEETDETEQAEQAGWSAGVSYGEPFDSGFQRAEHHQLTPDLPAAQAVYEELLTLAESFEDSPDVRLLRGHLLSDIGTVQLTATDLPGAALSVERALGLVRGVAAEPMGPRGRQLWLEVLLKTLLARTELLRRTGNLDEAQATVDEAATLLAEFDDPEGLRTAEIGRTRVHLLVDRSEWGAAEELASALLSLTSETTPATTPATTSETTPVVVPPLIVAQLLDCLGVICASTRRFDLAEDYFARADDGYRAIGHLAERQQLISHRAYAAMRAGDLDRAEQLYAEASAIFERQGRSEDLAVCEQARAALAEHRGDAAGATGLMASSLARFERLGSAIAAADTMLLAAQHAYDRGDIAELRRLAQAARDVYQERGVYERCAQVDLMLARILEDNLNRIDPSDYEPASITTAISTAVSLALPVALALEAARYDFATAHARSQWLELADDAMRLAFRLVNRGGDQGLLFELVEHRCAGASLVLGRTGRTPPAAPGEGTVFPDPAMKTYAYAPATSATSATSADGPMTLGGVAAEAAASVGLRVAPPPRVVMSPETGRVALEQYIKAAEFRYHRRIVSEEEVLFWSPTT</sequence>
<dbReference type="KEGG" id="sgm:GCM10017557_46130"/>